<organism evidence="1 2">
    <name type="scientific">Brevundimonas phage vB_BpoS-Kikimora</name>
    <dbReference type="NCBI Taxonomy" id="2948601"/>
    <lineage>
        <taxon>Viruses</taxon>
        <taxon>Duplodnaviria</taxon>
        <taxon>Heunggongvirae</taxon>
        <taxon>Uroviricota</taxon>
        <taxon>Caudoviricetes</taxon>
        <taxon>Jeanschmidtviridae</taxon>
        <taxon>Kikimoravirus</taxon>
        <taxon>Kikimoravirus kikimora</taxon>
    </lineage>
</organism>
<dbReference type="Proteomes" id="UP001056576">
    <property type="component" value="Segment"/>
</dbReference>
<sequence>MQLETYLIGVHDGYDQTPRYYKMKAENAGDARAHALRIYNAHESVAGRVCLAVQGDVTVLCNADFGDAPAVLDLGTAPVNW</sequence>
<keyword evidence="2" id="KW-1185">Reference proteome</keyword>
<dbReference type="EMBL" id="ON529857">
    <property type="protein sequence ID" value="USN15355.1"/>
    <property type="molecule type" value="Genomic_DNA"/>
</dbReference>
<evidence type="ECO:0000313" key="1">
    <source>
        <dbReference type="EMBL" id="USN15355.1"/>
    </source>
</evidence>
<evidence type="ECO:0000313" key="2">
    <source>
        <dbReference type="Proteomes" id="UP001056576"/>
    </source>
</evidence>
<proteinExistence type="predicted"/>
<protein>
    <submittedName>
        <fullName evidence="1">Uncharacterized protein</fullName>
    </submittedName>
</protein>
<reference evidence="1 2" key="1">
    <citation type="submission" date="2022-05" db="EMBL/GenBank/DDBJ databases">
        <authorList>
            <person name="Friedrich I."/>
            <person name="Poehlein A."/>
            <person name="Schneider D."/>
            <person name="Hertel R."/>
            <person name="Daniel R."/>
        </authorList>
    </citation>
    <scope>NUCLEOTIDE SEQUENCE [LARGE SCALE GENOMIC DNA]</scope>
</reference>
<accession>A0A9E7SKW7</accession>
<gene>
    <name evidence="1" type="ORF">KIKIMORA_02090</name>
</gene>
<name>A0A9E7SKW7_9CAUD</name>